<keyword evidence="5" id="KW-1185">Reference proteome</keyword>
<name>A0AAV3X4T3_9CYAN</name>
<dbReference type="GO" id="GO:0016740">
    <property type="term" value="F:transferase activity"/>
    <property type="evidence" value="ECO:0007669"/>
    <property type="project" value="UniProtKB-KW"/>
</dbReference>
<dbReference type="InterPro" id="IPR009188">
    <property type="entry name" value="NiFe-hyd_mat_HypX/HoxX"/>
</dbReference>
<comment type="similarity">
    <text evidence="1">Belongs to the enoyl-CoA hydratase/isomerase family.</text>
</comment>
<dbReference type="PANTHER" id="PTHR43388:SF1">
    <property type="entry name" value="HYDROGENASE MATURATION FACTOR HOXX"/>
    <property type="match status" value="1"/>
</dbReference>
<dbReference type="CDD" id="cd06558">
    <property type="entry name" value="crotonase-like"/>
    <property type="match status" value="1"/>
</dbReference>
<dbReference type="InterPro" id="IPR001753">
    <property type="entry name" value="Enoyl-CoA_hydra/iso"/>
</dbReference>
<sequence length="567" mass="63697">MLILLISTAFNGLSQRFYTELMDANYKVSVELHHGDNEKLLAGIKLFNPDLILCPFLTRHLSKDIYTNYPCIIVHPGIKGDRGASSLDWAIQNNVAEWGVTLLQADEEMDAGDIWSSKTFPMRTASKSSIYNREVTETAVKCLWEVLTYFESPDFKPEALNCEQADVIGKFQPFMKQADRSINWQTQTSDDIARHIHAADGSPGVLDEIYGQAVFLHNVHKEETLTGKPGEVIATANQAICRATIDGAVWIGHLKQKLEKGKKGVKLPSTQILGSLLPKEVKNIEIDYSKEGKQLACQEVWYSLEDGVAYLHFEFHNGAMNTQQCQLLLKVYQHIAALPIKAIVLLGGRNYWSNGIHLNTIEVAKSPANESWFNINAIDDFIHQIITTTDKLTISAMAGNSAAGGVMLALCADFVFARNGVIMNPHYKSMGDLFGSEYWTYCLPKRVGNEKAIELTEQCLPISANYALQLGLVDKVLDNNHALFYAQVKNLTQLLISDNVSLQQILNKKSEQRGIDESSKSLNLYRKDELKNMYVNFYGDDKYHKARHRFVFKISCNETPCNCNDLQ</sequence>
<dbReference type="PIRSF" id="PIRSF006787">
    <property type="entry name" value="Hydrgn_mat_HoxX"/>
    <property type="match status" value="1"/>
</dbReference>
<dbReference type="PROSITE" id="PS00166">
    <property type="entry name" value="ENOYL_COA_HYDRATASE"/>
    <property type="match status" value="1"/>
</dbReference>
<dbReference type="Proteomes" id="UP001050975">
    <property type="component" value="Unassembled WGS sequence"/>
</dbReference>
<organism evidence="4 5">
    <name type="scientific">Microseira wollei NIES-4236</name>
    <dbReference type="NCBI Taxonomy" id="2530354"/>
    <lineage>
        <taxon>Bacteria</taxon>
        <taxon>Bacillati</taxon>
        <taxon>Cyanobacteriota</taxon>
        <taxon>Cyanophyceae</taxon>
        <taxon>Oscillatoriophycideae</taxon>
        <taxon>Aerosakkonematales</taxon>
        <taxon>Aerosakkonemataceae</taxon>
        <taxon>Microseira</taxon>
    </lineage>
</organism>
<gene>
    <name evidence="4" type="ORF">MiSe_00510</name>
</gene>
<evidence type="ECO:0000259" key="3">
    <source>
        <dbReference type="Pfam" id="PF02911"/>
    </source>
</evidence>
<dbReference type="Gene3D" id="3.40.50.12230">
    <property type="match status" value="1"/>
</dbReference>
<dbReference type="InterPro" id="IPR029045">
    <property type="entry name" value="ClpP/crotonase-like_dom_sf"/>
</dbReference>
<feature type="domain" description="Formyl transferase N-terminal" evidence="2">
    <location>
        <begin position="37"/>
        <end position="146"/>
    </location>
</feature>
<dbReference type="InterPro" id="IPR047180">
    <property type="entry name" value="HoxX-like"/>
</dbReference>
<dbReference type="EMBL" id="BLAY01000001">
    <property type="protein sequence ID" value="GET35309.1"/>
    <property type="molecule type" value="Genomic_DNA"/>
</dbReference>
<evidence type="ECO:0000256" key="1">
    <source>
        <dbReference type="RuleBase" id="RU003707"/>
    </source>
</evidence>
<dbReference type="SUPFAM" id="SSF50486">
    <property type="entry name" value="FMT C-terminal domain-like"/>
    <property type="match status" value="1"/>
</dbReference>
<protein>
    <submittedName>
        <fullName evidence="4">Formyl transferase domain protein</fullName>
    </submittedName>
</protein>
<feature type="domain" description="Formyl transferase C-terminal" evidence="3">
    <location>
        <begin position="175"/>
        <end position="257"/>
    </location>
</feature>
<dbReference type="PANTHER" id="PTHR43388">
    <property type="entry name" value="HYDROGENASE MATURATION FACTOR HOXX"/>
    <property type="match status" value="1"/>
</dbReference>
<dbReference type="Gene3D" id="3.90.226.10">
    <property type="entry name" value="2-enoyl-CoA Hydratase, Chain A, domain 1"/>
    <property type="match status" value="1"/>
</dbReference>
<comment type="caution">
    <text evidence="4">The sequence shown here is derived from an EMBL/GenBank/DDBJ whole genome shotgun (WGS) entry which is preliminary data.</text>
</comment>
<dbReference type="InterPro" id="IPR036477">
    <property type="entry name" value="Formyl_transf_N_sf"/>
</dbReference>
<evidence type="ECO:0000313" key="5">
    <source>
        <dbReference type="Proteomes" id="UP001050975"/>
    </source>
</evidence>
<dbReference type="SUPFAM" id="SSF53328">
    <property type="entry name" value="Formyltransferase"/>
    <property type="match status" value="1"/>
</dbReference>
<accession>A0AAV3X4T3</accession>
<dbReference type="CDD" id="cd08650">
    <property type="entry name" value="FMT_core_HypX_N"/>
    <property type="match status" value="1"/>
</dbReference>
<keyword evidence="4" id="KW-0808">Transferase</keyword>
<dbReference type="Pfam" id="PF02911">
    <property type="entry name" value="Formyl_trans_C"/>
    <property type="match status" value="1"/>
</dbReference>
<dbReference type="RefSeq" id="WP_226572582.1">
    <property type="nucleotide sequence ID" value="NZ_BLAY01000001.1"/>
</dbReference>
<dbReference type="SUPFAM" id="SSF52096">
    <property type="entry name" value="ClpP/crotonase"/>
    <property type="match status" value="1"/>
</dbReference>
<dbReference type="CDD" id="cd08701">
    <property type="entry name" value="FMT_C_HypX"/>
    <property type="match status" value="1"/>
</dbReference>
<proteinExistence type="inferred from homology"/>
<reference evidence="4" key="1">
    <citation type="submission" date="2019-10" db="EMBL/GenBank/DDBJ databases">
        <title>Draft genome sequece of Microseira wollei NIES-4236.</title>
        <authorList>
            <person name="Yamaguchi H."/>
            <person name="Suzuki S."/>
            <person name="Kawachi M."/>
        </authorList>
    </citation>
    <scope>NUCLEOTIDE SEQUENCE</scope>
    <source>
        <strain evidence="4">NIES-4236</strain>
    </source>
</reference>
<dbReference type="Pfam" id="PF00378">
    <property type="entry name" value="ECH_1"/>
    <property type="match status" value="1"/>
</dbReference>
<dbReference type="AlphaFoldDB" id="A0AAV3X4T3"/>
<dbReference type="InterPro" id="IPR002376">
    <property type="entry name" value="Formyl_transf_N"/>
</dbReference>
<evidence type="ECO:0000259" key="2">
    <source>
        <dbReference type="Pfam" id="PF00551"/>
    </source>
</evidence>
<dbReference type="InterPro" id="IPR005793">
    <property type="entry name" value="Formyl_trans_C"/>
</dbReference>
<evidence type="ECO:0000313" key="4">
    <source>
        <dbReference type="EMBL" id="GET35309.1"/>
    </source>
</evidence>
<dbReference type="Pfam" id="PF00551">
    <property type="entry name" value="Formyl_trans_N"/>
    <property type="match status" value="1"/>
</dbReference>
<dbReference type="InterPro" id="IPR018376">
    <property type="entry name" value="Enoyl-CoA_hyd/isom_CS"/>
</dbReference>
<dbReference type="InterPro" id="IPR011034">
    <property type="entry name" value="Formyl_transferase-like_C_sf"/>
</dbReference>